<dbReference type="InterPro" id="IPR052337">
    <property type="entry name" value="SAT4-like"/>
</dbReference>
<feature type="transmembrane region" description="Helical" evidence="6">
    <location>
        <begin position="17"/>
        <end position="35"/>
    </location>
</feature>
<feature type="transmembrane region" description="Helical" evidence="6">
    <location>
        <begin position="253"/>
        <end position="271"/>
    </location>
</feature>
<feature type="transmembrane region" description="Helical" evidence="6">
    <location>
        <begin position="47"/>
        <end position="67"/>
    </location>
</feature>
<protein>
    <recommendedName>
        <fullName evidence="7">Rhodopsin domain-containing protein</fullName>
    </recommendedName>
</protein>
<keyword evidence="2 6" id="KW-0812">Transmembrane</keyword>
<dbReference type="GO" id="GO:0016020">
    <property type="term" value="C:membrane"/>
    <property type="evidence" value="ECO:0007669"/>
    <property type="project" value="UniProtKB-SubCell"/>
</dbReference>
<proteinExistence type="inferred from homology"/>
<dbReference type="GeneID" id="34616316"/>
<dbReference type="OrthoDB" id="3903189at2759"/>
<feature type="transmembrane region" description="Helical" evidence="6">
    <location>
        <begin position="132"/>
        <end position="153"/>
    </location>
</feature>
<dbReference type="AlphaFoldDB" id="A0A1L9S9W0"/>
<organism evidence="8 9">
    <name type="scientific">Penicilliopsis zonata CBS 506.65</name>
    <dbReference type="NCBI Taxonomy" id="1073090"/>
    <lineage>
        <taxon>Eukaryota</taxon>
        <taxon>Fungi</taxon>
        <taxon>Dikarya</taxon>
        <taxon>Ascomycota</taxon>
        <taxon>Pezizomycotina</taxon>
        <taxon>Eurotiomycetes</taxon>
        <taxon>Eurotiomycetidae</taxon>
        <taxon>Eurotiales</taxon>
        <taxon>Aspergillaceae</taxon>
        <taxon>Penicilliopsis</taxon>
    </lineage>
</organism>
<dbReference type="EMBL" id="KV878349">
    <property type="protein sequence ID" value="OJJ43916.1"/>
    <property type="molecule type" value="Genomic_DNA"/>
</dbReference>
<dbReference type="VEuPathDB" id="FungiDB:ASPZODRAFT_72646"/>
<reference evidence="9" key="1">
    <citation type="journal article" date="2017" name="Genome Biol.">
        <title>Comparative genomics reveals high biological diversity and specific adaptations in the industrially and medically important fungal genus Aspergillus.</title>
        <authorList>
            <person name="de Vries R.P."/>
            <person name="Riley R."/>
            <person name="Wiebenga A."/>
            <person name="Aguilar-Osorio G."/>
            <person name="Amillis S."/>
            <person name="Uchima C.A."/>
            <person name="Anderluh G."/>
            <person name="Asadollahi M."/>
            <person name="Askin M."/>
            <person name="Barry K."/>
            <person name="Battaglia E."/>
            <person name="Bayram O."/>
            <person name="Benocci T."/>
            <person name="Braus-Stromeyer S.A."/>
            <person name="Caldana C."/>
            <person name="Canovas D."/>
            <person name="Cerqueira G.C."/>
            <person name="Chen F."/>
            <person name="Chen W."/>
            <person name="Choi C."/>
            <person name="Clum A."/>
            <person name="Dos Santos R.A."/>
            <person name="Damasio A.R."/>
            <person name="Diallinas G."/>
            <person name="Emri T."/>
            <person name="Fekete E."/>
            <person name="Flipphi M."/>
            <person name="Freyberg S."/>
            <person name="Gallo A."/>
            <person name="Gournas C."/>
            <person name="Habgood R."/>
            <person name="Hainaut M."/>
            <person name="Harispe M.L."/>
            <person name="Henrissat B."/>
            <person name="Hilden K.S."/>
            <person name="Hope R."/>
            <person name="Hossain A."/>
            <person name="Karabika E."/>
            <person name="Karaffa L."/>
            <person name="Karanyi Z."/>
            <person name="Krasevec N."/>
            <person name="Kuo A."/>
            <person name="Kusch H."/>
            <person name="LaButti K."/>
            <person name="Lagendijk E.L."/>
            <person name="Lapidus A."/>
            <person name="Levasseur A."/>
            <person name="Lindquist E."/>
            <person name="Lipzen A."/>
            <person name="Logrieco A.F."/>
            <person name="MacCabe A."/>
            <person name="Maekelae M.R."/>
            <person name="Malavazi I."/>
            <person name="Melin P."/>
            <person name="Meyer V."/>
            <person name="Mielnichuk N."/>
            <person name="Miskei M."/>
            <person name="Molnar A.P."/>
            <person name="Mule G."/>
            <person name="Ngan C.Y."/>
            <person name="Orejas M."/>
            <person name="Orosz E."/>
            <person name="Ouedraogo J.P."/>
            <person name="Overkamp K.M."/>
            <person name="Park H.-S."/>
            <person name="Perrone G."/>
            <person name="Piumi F."/>
            <person name="Punt P.J."/>
            <person name="Ram A.F."/>
            <person name="Ramon A."/>
            <person name="Rauscher S."/>
            <person name="Record E."/>
            <person name="Riano-Pachon D.M."/>
            <person name="Robert V."/>
            <person name="Roehrig J."/>
            <person name="Ruller R."/>
            <person name="Salamov A."/>
            <person name="Salih N.S."/>
            <person name="Samson R.A."/>
            <person name="Sandor E."/>
            <person name="Sanguinetti M."/>
            <person name="Schuetze T."/>
            <person name="Sepcic K."/>
            <person name="Shelest E."/>
            <person name="Sherlock G."/>
            <person name="Sophianopoulou V."/>
            <person name="Squina F.M."/>
            <person name="Sun H."/>
            <person name="Susca A."/>
            <person name="Todd R.B."/>
            <person name="Tsang A."/>
            <person name="Unkles S.E."/>
            <person name="van de Wiele N."/>
            <person name="van Rossen-Uffink D."/>
            <person name="Oliveira J.V."/>
            <person name="Vesth T.C."/>
            <person name="Visser J."/>
            <person name="Yu J.-H."/>
            <person name="Zhou M."/>
            <person name="Andersen M.R."/>
            <person name="Archer D.B."/>
            <person name="Baker S.E."/>
            <person name="Benoit I."/>
            <person name="Brakhage A.A."/>
            <person name="Braus G.H."/>
            <person name="Fischer R."/>
            <person name="Frisvad J.C."/>
            <person name="Goldman G.H."/>
            <person name="Houbraken J."/>
            <person name="Oakley B."/>
            <person name="Pocsi I."/>
            <person name="Scazzocchio C."/>
            <person name="Seiboth B."/>
            <person name="vanKuyk P.A."/>
            <person name="Wortman J."/>
            <person name="Dyer P.S."/>
            <person name="Grigoriev I.V."/>
        </authorList>
    </citation>
    <scope>NUCLEOTIDE SEQUENCE [LARGE SCALE GENOMIC DNA]</scope>
    <source>
        <strain evidence="9">CBS 506.65</strain>
    </source>
</reference>
<evidence type="ECO:0000313" key="9">
    <source>
        <dbReference type="Proteomes" id="UP000184188"/>
    </source>
</evidence>
<evidence type="ECO:0000256" key="4">
    <source>
        <dbReference type="ARBA" id="ARBA00023136"/>
    </source>
</evidence>
<keyword evidence="4 6" id="KW-0472">Membrane</keyword>
<evidence type="ECO:0000313" key="8">
    <source>
        <dbReference type="EMBL" id="OJJ43916.1"/>
    </source>
</evidence>
<comment type="similarity">
    <text evidence="5">Belongs to the SAT4 family.</text>
</comment>
<feature type="domain" description="Rhodopsin" evidence="7">
    <location>
        <begin position="29"/>
        <end position="268"/>
    </location>
</feature>
<gene>
    <name evidence="8" type="ORF">ASPZODRAFT_72646</name>
</gene>
<accession>A0A1L9S9W0</accession>
<evidence type="ECO:0000256" key="2">
    <source>
        <dbReference type="ARBA" id="ARBA00022692"/>
    </source>
</evidence>
<keyword evidence="3 6" id="KW-1133">Transmembrane helix</keyword>
<dbReference type="PANTHER" id="PTHR33048">
    <property type="entry name" value="PTH11-LIKE INTEGRAL MEMBRANE PROTEIN (AFU_ORTHOLOGUE AFUA_5G11245)"/>
    <property type="match status" value="1"/>
</dbReference>
<dbReference type="InterPro" id="IPR049326">
    <property type="entry name" value="Rhodopsin_dom_fungi"/>
</dbReference>
<comment type="subcellular location">
    <subcellularLocation>
        <location evidence="1">Membrane</location>
        <topology evidence="1">Multi-pass membrane protein</topology>
    </subcellularLocation>
</comment>
<feature type="transmembrane region" description="Helical" evidence="6">
    <location>
        <begin position="99"/>
        <end position="120"/>
    </location>
</feature>
<evidence type="ECO:0000256" key="1">
    <source>
        <dbReference type="ARBA" id="ARBA00004141"/>
    </source>
</evidence>
<feature type="transmembrane region" description="Helical" evidence="6">
    <location>
        <begin position="183"/>
        <end position="201"/>
    </location>
</feature>
<dbReference type="STRING" id="1073090.A0A1L9S9W0"/>
<evidence type="ECO:0000256" key="3">
    <source>
        <dbReference type="ARBA" id="ARBA00022989"/>
    </source>
</evidence>
<dbReference type="Pfam" id="PF20684">
    <property type="entry name" value="Fung_rhodopsin"/>
    <property type="match status" value="1"/>
</dbReference>
<sequence length="332" mass="37617">MANDGGGSPHDLVVQTWTMYSIAMVLVLLRTFTRFQRFGLRWQLEDYMMLAAVAFYTAFAVTNIAIIEGGGSTLYTAAEYATFTAADIRERIKGSKIEFASENCMLCTMYTLKASMLILYYRLTSNLNQQRLVLACAGYTFCGWLVTELVLFLNCHPFTGYFTIPPPQQECATYFRYEVTQCVFNISSDLAILAVILPLLLRTRMPWRTKLPVILIFSLGIFVIACAAVSKYFTFHDIYDYSYQFWYLRESSIGMYIANLPFVWTLVRQAVSQLQSTRTGGASEANRFSAAPSKANTAAHYWGDVGSEEHLRMDDLQIRRTTEVVIEASSTI</sequence>
<evidence type="ECO:0000256" key="5">
    <source>
        <dbReference type="ARBA" id="ARBA00038359"/>
    </source>
</evidence>
<name>A0A1L9S9W0_9EURO</name>
<keyword evidence="9" id="KW-1185">Reference proteome</keyword>
<feature type="transmembrane region" description="Helical" evidence="6">
    <location>
        <begin position="213"/>
        <end position="233"/>
    </location>
</feature>
<dbReference type="RefSeq" id="XP_022578426.1">
    <property type="nucleotide sequence ID" value="XM_022729852.1"/>
</dbReference>
<dbReference type="PANTHER" id="PTHR33048:SF149">
    <property type="entry name" value="UBID FAMILY DECARBOXYLASE"/>
    <property type="match status" value="1"/>
</dbReference>
<evidence type="ECO:0000256" key="6">
    <source>
        <dbReference type="SAM" id="Phobius"/>
    </source>
</evidence>
<evidence type="ECO:0000259" key="7">
    <source>
        <dbReference type="Pfam" id="PF20684"/>
    </source>
</evidence>
<dbReference type="Proteomes" id="UP000184188">
    <property type="component" value="Unassembled WGS sequence"/>
</dbReference>